<gene>
    <name evidence="1" type="ORF">SR1949_38130</name>
</gene>
<organism evidence="1 2">
    <name type="scientific">Sphaerospermopsis reniformis</name>
    <dbReference type="NCBI Taxonomy" id="531300"/>
    <lineage>
        <taxon>Bacteria</taxon>
        <taxon>Bacillati</taxon>
        <taxon>Cyanobacteriota</taxon>
        <taxon>Cyanophyceae</taxon>
        <taxon>Nostocales</taxon>
        <taxon>Aphanizomenonaceae</taxon>
        <taxon>Sphaerospermopsis</taxon>
    </lineage>
</organism>
<dbReference type="AlphaFoldDB" id="A0A480A170"/>
<protein>
    <submittedName>
        <fullName evidence="1">Uncharacterized protein</fullName>
    </submittedName>
</protein>
<keyword evidence="2" id="KW-1185">Reference proteome</keyword>
<evidence type="ECO:0000313" key="1">
    <source>
        <dbReference type="EMBL" id="GCL38695.1"/>
    </source>
</evidence>
<reference evidence="2" key="1">
    <citation type="submission" date="2019-02" db="EMBL/GenBank/DDBJ databases">
        <title>Draft genome sequence of Sphaerospermopsis reniformis NIES-1949.</title>
        <authorList>
            <person name="Yamaguchi H."/>
            <person name="Suzuki S."/>
            <person name="Kawachi M."/>
        </authorList>
    </citation>
    <scope>NUCLEOTIDE SEQUENCE [LARGE SCALE GENOMIC DNA]</scope>
    <source>
        <strain evidence="2">NIES-1949</strain>
    </source>
</reference>
<dbReference type="EMBL" id="BJCE01000164">
    <property type="protein sequence ID" value="GCL38695.1"/>
    <property type="molecule type" value="Genomic_DNA"/>
</dbReference>
<name>A0A480A170_9CYAN</name>
<proteinExistence type="predicted"/>
<sequence>MTFPVFNAVVIKSTPKEALSPVELKGLLLLILLFPLPATMTISVGSINQVPPLCPEISGTVVMSKYPLLLVSINPP</sequence>
<dbReference type="Proteomes" id="UP000300142">
    <property type="component" value="Unassembled WGS sequence"/>
</dbReference>
<accession>A0A480A170</accession>
<comment type="caution">
    <text evidence="1">The sequence shown here is derived from an EMBL/GenBank/DDBJ whole genome shotgun (WGS) entry which is preliminary data.</text>
</comment>
<evidence type="ECO:0000313" key="2">
    <source>
        <dbReference type="Proteomes" id="UP000300142"/>
    </source>
</evidence>